<keyword evidence="2" id="KW-0472">Membrane</keyword>
<evidence type="ECO:0000313" key="3">
    <source>
        <dbReference type="EMBL" id="KZT02624.1"/>
    </source>
</evidence>
<dbReference type="GeneID" id="63830178"/>
<evidence type="ECO:0000313" key="4">
    <source>
        <dbReference type="Proteomes" id="UP000076871"/>
    </source>
</evidence>
<dbReference type="InParanoid" id="A0A165CDP3"/>
<evidence type="ECO:0008006" key="5">
    <source>
        <dbReference type="Google" id="ProtNLM"/>
    </source>
</evidence>
<evidence type="ECO:0000256" key="1">
    <source>
        <dbReference type="SAM" id="MobiDB-lite"/>
    </source>
</evidence>
<reference evidence="3 4" key="1">
    <citation type="journal article" date="2016" name="Mol. Biol. Evol.">
        <title>Comparative Genomics of Early-Diverging Mushroom-Forming Fungi Provides Insights into the Origins of Lignocellulose Decay Capabilities.</title>
        <authorList>
            <person name="Nagy L.G."/>
            <person name="Riley R."/>
            <person name="Tritt A."/>
            <person name="Adam C."/>
            <person name="Daum C."/>
            <person name="Floudas D."/>
            <person name="Sun H."/>
            <person name="Yadav J.S."/>
            <person name="Pangilinan J."/>
            <person name="Larsson K.H."/>
            <person name="Matsuura K."/>
            <person name="Barry K."/>
            <person name="Labutti K."/>
            <person name="Kuo R."/>
            <person name="Ohm R.A."/>
            <person name="Bhattacharya S.S."/>
            <person name="Shirouzu T."/>
            <person name="Yoshinaga Y."/>
            <person name="Martin F.M."/>
            <person name="Grigoriev I.V."/>
            <person name="Hibbett D.S."/>
        </authorList>
    </citation>
    <scope>NUCLEOTIDE SEQUENCE [LARGE SCALE GENOMIC DNA]</scope>
    <source>
        <strain evidence="3 4">93-53</strain>
    </source>
</reference>
<keyword evidence="2" id="KW-1133">Transmembrane helix</keyword>
<organism evidence="3 4">
    <name type="scientific">Laetiporus sulphureus 93-53</name>
    <dbReference type="NCBI Taxonomy" id="1314785"/>
    <lineage>
        <taxon>Eukaryota</taxon>
        <taxon>Fungi</taxon>
        <taxon>Dikarya</taxon>
        <taxon>Basidiomycota</taxon>
        <taxon>Agaricomycotina</taxon>
        <taxon>Agaricomycetes</taxon>
        <taxon>Polyporales</taxon>
        <taxon>Laetiporus</taxon>
    </lineage>
</organism>
<keyword evidence="4" id="KW-1185">Reference proteome</keyword>
<dbReference type="OrthoDB" id="5340910at2759"/>
<feature type="region of interest" description="Disordered" evidence="1">
    <location>
        <begin position="75"/>
        <end position="108"/>
    </location>
</feature>
<feature type="transmembrane region" description="Helical" evidence="2">
    <location>
        <begin position="26"/>
        <end position="48"/>
    </location>
</feature>
<proteinExistence type="predicted"/>
<dbReference type="Proteomes" id="UP000076871">
    <property type="component" value="Unassembled WGS sequence"/>
</dbReference>
<sequence>MAPADGMLARRSDGSSTSLTGNTAQIIGVSVAAAIAAFGAIFFGIYLYRKRLSAKREKIRESAFINVRGLVRDGFPSQSSSQTSSSESLPHARMSNPLPRSPLSNSVTMPPRVALRKNATEEEIVQYYSSQGRLPRPFAPFTASNGDSNRLSAVSALRPQSTGSFFSMVSSYSSRRGSTASSLSAFDDGHKRKVRQLFHPTLPDELFLSLGERIAVINSYDDGWCIVGRDSMLKPGDVELGAVPSWVFMKAVKGLRAERPIRTSSLGVTVTLDAPGPRQDVISWSNFS</sequence>
<protein>
    <recommendedName>
        <fullName evidence="5">SH3 domain-containing protein</fullName>
    </recommendedName>
</protein>
<dbReference type="AlphaFoldDB" id="A0A165CDP3"/>
<accession>A0A165CDP3</accession>
<keyword evidence="2" id="KW-0812">Transmembrane</keyword>
<evidence type="ECO:0000256" key="2">
    <source>
        <dbReference type="SAM" id="Phobius"/>
    </source>
</evidence>
<gene>
    <name evidence="3" type="ORF">LAESUDRAFT_762743</name>
</gene>
<dbReference type="EMBL" id="KV427651">
    <property type="protein sequence ID" value="KZT02624.1"/>
    <property type="molecule type" value="Genomic_DNA"/>
</dbReference>
<dbReference type="STRING" id="1314785.A0A165CDP3"/>
<feature type="compositionally biased region" description="Low complexity" evidence="1">
    <location>
        <begin position="95"/>
        <end position="106"/>
    </location>
</feature>
<feature type="compositionally biased region" description="Low complexity" evidence="1">
    <location>
        <begin position="77"/>
        <end position="88"/>
    </location>
</feature>
<name>A0A165CDP3_9APHY</name>
<dbReference type="InterPro" id="IPR036028">
    <property type="entry name" value="SH3-like_dom_sf"/>
</dbReference>
<dbReference type="RefSeq" id="XP_040760364.1">
    <property type="nucleotide sequence ID" value="XM_040913150.1"/>
</dbReference>
<dbReference type="SUPFAM" id="SSF50044">
    <property type="entry name" value="SH3-domain"/>
    <property type="match status" value="1"/>
</dbReference>